<dbReference type="PRINTS" id="PR00507">
    <property type="entry name" value="N12N6MTFRASE"/>
</dbReference>
<dbReference type="GeneID" id="94293444"/>
<name>A0A836LKW0_9TRYP</name>
<dbReference type="RefSeq" id="XP_067759677.1">
    <property type="nucleotide sequence ID" value="XM_067903367.1"/>
</dbReference>
<feature type="compositionally biased region" description="Gly residues" evidence="3">
    <location>
        <begin position="551"/>
        <end position="560"/>
    </location>
</feature>
<dbReference type="EMBL" id="JAFJZO010000005">
    <property type="protein sequence ID" value="KAG5511465.1"/>
    <property type="molecule type" value="Genomic_DNA"/>
</dbReference>
<dbReference type="InterPro" id="IPR029063">
    <property type="entry name" value="SAM-dependent_MTases_sf"/>
</dbReference>
<dbReference type="GO" id="GO:0008168">
    <property type="term" value="F:methyltransferase activity"/>
    <property type="evidence" value="ECO:0007669"/>
    <property type="project" value="UniProtKB-KW"/>
</dbReference>
<evidence type="ECO:0000313" key="5">
    <source>
        <dbReference type="EMBL" id="KAG5511465.1"/>
    </source>
</evidence>
<dbReference type="InterPro" id="IPR002052">
    <property type="entry name" value="DNA_methylase_N6_adenine_CS"/>
</dbReference>
<feature type="compositionally biased region" description="Polar residues" evidence="3">
    <location>
        <begin position="537"/>
        <end position="546"/>
    </location>
</feature>
<dbReference type="InterPro" id="IPR000241">
    <property type="entry name" value="RlmKL-like_Mtase"/>
</dbReference>
<dbReference type="Gene3D" id="3.40.50.150">
    <property type="entry name" value="Vaccinia Virus protein VP39"/>
    <property type="match status" value="1"/>
</dbReference>
<dbReference type="Pfam" id="PF01170">
    <property type="entry name" value="UPF0020"/>
    <property type="match status" value="1"/>
</dbReference>
<feature type="region of interest" description="Disordered" evidence="3">
    <location>
        <begin position="521"/>
        <end position="571"/>
    </location>
</feature>
<dbReference type="PANTHER" id="PTHR13370:SF3">
    <property type="entry name" value="TRNA (GUANINE(10)-N2)-METHYLTRANSFERASE HOMOLOG"/>
    <property type="match status" value="1"/>
</dbReference>
<reference evidence="5 6" key="1">
    <citation type="submission" date="2021-02" db="EMBL/GenBank/DDBJ databases">
        <title>Porcisia hertigi Genome sequencing and assembly.</title>
        <authorList>
            <person name="Almutairi H."/>
            <person name="Gatherer D."/>
        </authorList>
    </citation>
    <scope>NUCLEOTIDE SEQUENCE [LARGE SCALE GENOMIC DNA]</scope>
    <source>
        <strain evidence="5 6">C119</strain>
    </source>
</reference>
<dbReference type="AlphaFoldDB" id="A0A836LKW0"/>
<dbReference type="KEGG" id="phet:94293444"/>
<feature type="region of interest" description="Disordered" evidence="3">
    <location>
        <begin position="588"/>
        <end position="607"/>
    </location>
</feature>
<dbReference type="SUPFAM" id="SSF53335">
    <property type="entry name" value="S-adenosyl-L-methionine-dependent methyltransferases"/>
    <property type="match status" value="1"/>
</dbReference>
<sequence>MVKYVAVFASSASLTDFRLPEFQFVAATLRIPIRFLDEEIPWVASGADRFWFSVFESPASRAELKAIAERCILLRGVYTLFETSPTLTDLYACLEERHGTAHAPGNSPTASSTATTPSAFLGEDETTHLTSSTYSYQVETIGKKYTADAKRAVTEAVLQRVPRAGKVEWRQPMRAYYIFIQHAVENAPPGAQGWVSNGPLLRVFHCCLCVESKRSALLATYDLRRRPYIGTTSMPPEESLMMMNMSSVCSGHYVYDPFCGTGSLLIAAAHFGARTLGSDADGRAMRAGTEKGKTSPQMQQQRRLALAAYPEDHLSALTEEERLLPTMITNFKLYRLPLPDRARMNFSAWLQTWHTSALSRDPGGIFDSIITDPPYGIREPRKKVETTATTTTKASSDNALQQQAVTLSAYPTNEILLDLVLFAATHLVVGGHLTFWHPTTDNYTDDELPTHPSLRIVCNIAQRVSLKIVRRLIVLRKIAPVPTPPPSRESCAAKKSPDDLRVLMDATELPDNADYMHYRAKRERKRQAAEKHKAFMSATSPSSDLSSGKGVDTGRGGGSRGNRKHGRLEGQEEIVANWQRNIEIRKAKQAASHLANAAHKTVDRSQP</sequence>
<dbReference type="OrthoDB" id="333024at2759"/>
<dbReference type="PANTHER" id="PTHR13370">
    <property type="entry name" value="RNA METHYLASE-RELATED"/>
    <property type="match status" value="1"/>
</dbReference>
<dbReference type="GO" id="GO:0005737">
    <property type="term" value="C:cytoplasm"/>
    <property type="evidence" value="ECO:0007669"/>
    <property type="project" value="TreeGrafter"/>
</dbReference>
<dbReference type="GO" id="GO:0003676">
    <property type="term" value="F:nucleic acid binding"/>
    <property type="evidence" value="ECO:0007669"/>
    <property type="project" value="InterPro"/>
</dbReference>
<keyword evidence="6" id="KW-1185">Reference proteome</keyword>
<dbReference type="GO" id="GO:0043527">
    <property type="term" value="C:tRNA methyltransferase complex"/>
    <property type="evidence" value="ECO:0007669"/>
    <property type="project" value="UniProtKB-ARBA"/>
</dbReference>
<evidence type="ECO:0000259" key="4">
    <source>
        <dbReference type="Pfam" id="PF01170"/>
    </source>
</evidence>
<keyword evidence="2" id="KW-0808">Transferase</keyword>
<feature type="domain" description="Ribosomal RNA large subunit methyltransferase K/L-like methyltransferase" evidence="4">
    <location>
        <begin position="225"/>
        <end position="417"/>
    </location>
</feature>
<accession>A0A836LKW0</accession>
<evidence type="ECO:0000256" key="2">
    <source>
        <dbReference type="ARBA" id="ARBA00022679"/>
    </source>
</evidence>
<comment type="caution">
    <text evidence="5">The sequence shown here is derived from an EMBL/GenBank/DDBJ whole genome shotgun (WGS) entry which is preliminary data.</text>
</comment>
<organism evidence="5 6">
    <name type="scientific">Porcisia hertigi</name>
    <dbReference type="NCBI Taxonomy" id="2761500"/>
    <lineage>
        <taxon>Eukaryota</taxon>
        <taxon>Discoba</taxon>
        <taxon>Euglenozoa</taxon>
        <taxon>Kinetoplastea</taxon>
        <taxon>Metakinetoplastina</taxon>
        <taxon>Trypanosomatida</taxon>
        <taxon>Trypanosomatidae</taxon>
        <taxon>Leishmaniinae</taxon>
        <taxon>Porcisia</taxon>
    </lineage>
</organism>
<proteinExistence type="predicted"/>
<dbReference type="GO" id="GO:0032259">
    <property type="term" value="P:methylation"/>
    <property type="evidence" value="ECO:0007669"/>
    <property type="project" value="UniProtKB-KW"/>
</dbReference>
<dbReference type="Proteomes" id="UP000674318">
    <property type="component" value="Unassembled WGS sequence"/>
</dbReference>
<protein>
    <recommendedName>
        <fullName evidence="4">Ribosomal RNA large subunit methyltransferase K/L-like methyltransferase domain-containing protein</fullName>
    </recommendedName>
</protein>
<dbReference type="PIRSF" id="PIRSF017259">
    <property type="entry name" value="tRNA_mtfrase_TRM11"/>
    <property type="match status" value="1"/>
</dbReference>
<dbReference type="PROSITE" id="PS00092">
    <property type="entry name" value="N6_MTASE"/>
    <property type="match status" value="1"/>
</dbReference>
<evidence type="ECO:0000313" key="6">
    <source>
        <dbReference type="Proteomes" id="UP000674318"/>
    </source>
</evidence>
<evidence type="ECO:0000256" key="1">
    <source>
        <dbReference type="ARBA" id="ARBA00022603"/>
    </source>
</evidence>
<keyword evidence="1" id="KW-0489">Methyltransferase</keyword>
<evidence type="ECO:0000256" key="3">
    <source>
        <dbReference type="SAM" id="MobiDB-lite"/>
    </source>
</evidence>
<gene>
    <name evidence="5" type="ORF">JKF63_07428</name>
</gene>